<keyword evidence="3" id="KW-1185">Reference proteome</keyword>
<evidence type="ECO:0000313" key="3">
    <source>
        <dbReference type="Proteomes" id="UP000585050"/>
    </source>
</evidence>
<comment type="caution">
    <text evidence="2">The sequence shown here is derived from an EMBL/GenBank/DDBJ whole genome shotgun (WGS) entry which is preliminary data.</text>
</comment>
<reference evidence="2 3" key="1">
    <citation type="submission" date="2020-04" db="EMBL/GenBank/DDBJ databases">
        <title>Flammeovirga sp. SR4, a novel species isolated from seawater.</title>
        <authorList>
            <person name="Wang X."/>
        </authorList>
    </citation>
    <scope>NUCLEOTIDE SEQUENCE [LARGE SCALE GENOMIC DNA]</scope>
    <source>
        <strain evidence="2 3">SR4</strain>
    </source>
</reference>
<feature type="chain" id="PRO_5030519073" description="Lipocalin-like domain-containing protein" evidence="1">
    <location>
        <begin position="22"/>
        <end position="171"/>
    </location>
</feature>
<dbReference type="Proteomes" id="UP000585050">
    <property type="component" value="Unassembled WGS sequence"/>
</dbReference>
<evidence type="ECO:0000313" key="2">
    <source>
        <dbReference type="EMBL" id="NLR91172.1"/>
    </source>
</evidence>
<evidence type="ECO:0008006" key="4">
    <source>
        <dbReference type="Google" id="ProtNLM"/>
    </source>
</evidence>
<dbReference type="AlphaFoldDB" id="A0A7X8XVA3"/>
<gene>
    <name evidence="2" type="ORF">HGP29_08135</name>
</gene>
<evidence type="ECO:0000256" key="1">
    <source>
        <dbReference type="SAM" id="SignalP"/>
    </source>
</evidence>
<accession>A0A7X8XVA3</accession>
<dbReference type="RefSeq" id="WP_168881870.1">
    <property type="nucleotide sequence ID" value="NZ_JABAIL010000002.1"/>
</dbReference>
<feature type="signal peptide" evidence="1">
    <location>
        <begin position="1"/>
        <end position="21"/>
    </location>
</feature>
<sequence>MSKSKFVITLIVLAFFLSSCSEDDDIHPNHSLILGSWKLVSAESSTMNTFQINGTSEQTMTKNSHHNIRVTTTFKEDNSVTSKGASNIDVTSLINGIENTTKLKNVPSTFNGSWLIDEEKLILTTIEGIEEYTIDKITENKMVLTINTNITRVQTGITSIIVSDTRLEFKK</sequence>
<organism evidence="2 3">
    <name type="scientific">Flammeovirga agarivorans</name>
    <dbReference type="NCBI Taxonomy" id="2726742"/>
    <lineage>
        <taxon>Bacteria</taxon>
        <taxon>Pseudomonadati</taxon>
        <taxon>Bacteroidota</taxon>
        <taxon>Cytophagia</taxon>
        <taxon>Cytophagales</taxon>
        <taxon>Flammeovirgaceae</taxon>
        <taxon>Flammeovirga</taxon>
    </lineage>
</organism>
<dbReference type="PROSITE" id="PS51257">
    <property type="entry name" value="PROKAR_LIPOPROTEIN"/>
    <property type="match status" value="1"/>
</dbReference>
<protein>
    <recommendedName>
        <fullName evidence="4">Lipocalin-like domain-containing protein</fullName>
    </recommendedName>
</protein>
<keyword evidence="1" id="KW-0732">Signal</keyword>
<proteinExistence type="predicted"/>
<name>A0A7X8XVA3_9BACT</name>
<dbReference type="EMBL" id="JABAIL010000002">
    <property type="protein sequence ID" value="NLR91172.1"/>
    <property type="molecule type" value="Genomic_DNA"/>
</dbReference>